<dbReference type="AlphaFoldDB" id="A0A2R6AHB4"/>
<accession>A0A2R6AHB4</accession>
<evidence type="ECO:0000313" key="1">
    <source>
        <dbReference type="EMBL" id="PSN85785.1"/>
    </source>
</evidence>
<dbReference type="Proteomes" id="UP000240569">
    <property type="component" value="Unassembled WGS sequence"/>
</dbReference>
<evidence type="ECO:0000313" key="2">
    <source>
        <dbReference type="Proteomes" id="UP000240569"/>
    </source>
</evidence>
<organism evidence="1 2">
    <name type="scientific">Candidatus Marsarchaeota G1 archaeon BE_D</name>
    <dbReference type="NCBI Taxonomy" id="1978156"/>
    <lineage>
        <taxon>Archaea</taxon>
        <taxon>Candidatus Marsarchaeota</taxon>
        <taxon>Candidatus Marsarchaeota group 1</taxon>
    </lineage>
</organism>
<comment type="caution">
    <text evidence="1">The sequence shown here is derived from an EMBL/GenBank/DDBJ whole genome shotgun (WGS) entry which is preliminary data.</text>
</comment>
<dbReference type="EMBL" id="NEXD01000021">
    <property type="protein sequence ID" value="PSN85785.1"/>
    <property type="molecule type" value="Genomic_DNA"/>
</dbReference>
<reference evidence="1 2" key="1">
    <citation type="submission" date="2017-04" db="EMBL/GenBank/DDBJ databases">
        <title>Novel microbial lineages endemic to geothermal iron-oxide mats fill important gaps in the evolutionary history of Archaea.</title>
        <authorList>
            <person name="Jay Z.J."/>
            <person name="Beam J.P."/>
            <person name="Dlakic M."/>
            <person name="Rusch D.B."/>
            <person name="Kozubal M.A."/>
            <person name="Inskeep W.P."/>
        </authorList>
    </citation>
    <scope>NUCLEOTIDE SEQUENCE [LARGE SCALE GENOMIC DNA]</scope>
    <source>
        <strain evidence="1">BE_D</strain>
    </source>
</reference>
<protein>
    <submittedName>
        <fullName evidence="1">Uncharacterized protein</fullName>
    </submittedName>
</protein>
<sequence>MDNSPKTNPLLSRLLYQYLKEIRKKAFLSLGIITTGIEKQMEKRESKPNIIAVTLFTSLLNPFGF</sequence>
<name>A0A2R6AHB4_9ARCH</name>
<proteinExistence type="predicted"/>
<gene>
    <name evidence="1" type="ORF">B9Q02_05020</name>
</gene>